<gene>
    <name evidence="5" type="ORF">FHX80_11724</name>
</gene>
<comment type="subcellular location">
    <subcellularLocation>
        <location evidence="2">Secreted</location>
    </subcellularLocation>
</comment>
<dbReference type="GO" id="GO:0030570">
    <property type="term" value="F:pectate lyase activity"/>
    <property type="evidence" value="ECO:0007669"/>
    <property type="project" value="InterPro"/>
</dbReference>
<evidence type="ECO:0000256" key="2">
    <source>
        <dbReference type="RuleBase" id="RU361173"/>
    </source>
</evidence>
<feature type="signal peptide" evidence="3">
    <location>
        <begin position="1"/>
        <end position="23"/>
    </location>
</feature>
<evidence type="ECO:0000256" key="1">
    <source>
        <dbReference type="ARBA" id="ARBA00023239"/>
    </source>
</evidence>
<dbReference type="GO" id="GO:0000272">
    <property type="term" value="P:polysaccharide catabolic process"/>
    <property type="evidence" value="ECO:0007669"/>
    <property type="project" value="UniProtKB-KW"/>
</dbReference>
<dbReference type="PANTHER" id="PTHR31683:SF18">
    <property type="entry name" value="PECTATE LYASE 21-RELATED"/>
    <property type="match status" value="1"/>
</dbReference>
<reference evidence="5 6" key="1">
    <citation type="submission" date="2019-06" db="EMBL/GenBank/DDBJ databases">
        <title>Sequencing the genomes of 1000 actinobacteria strains.</title>
        <authorList>
            <person name="Klenk H.-P."/>
        </authorList>
    </citation>
    <scope>NUCLEOTIDE SEQUENCE [LARGE SCALE GENOMIC DNA]</scope>
    <source>
        <strain evidence="5 6">DSM 42059</strain>
    </source>
</reference>
<dbReference type="InterPro" id="IPR011050">
    <property type="entry name" value="Pectin_lyase_fold/virulence"/>
</dbReference>
<dbReference type="PANTHER" id="PTHR31683">
    <property type="entry name" value="PECTATE LYASE 18-RELATED"/>
    <property type="match status" value="1"/>
</dbReference>
<dbReference type="RefSeq" id="WP_145762780.1">
    <property type="nucleotide sequence ID" value="NZ_JBHJUX010000056.1"/>
</dbReference>
<keyword evidence="2" id="KW-0119">Carbohydrate metabolism</keyword>
<dbReference type="EMBL" id="VIWW01000001">
    <property type="protein sequence ID" value="TWG02318.1"/>
    <property type="molecule type" value="Genomic_DNA"/>
</dbReference>
<accession>A0A561USH3</accession>
<dbReference type="GO" id="GO:0005576">
    <property type="term" value="C:extracellular region"/>
    <property type="evidence" value="ECO:0007669"/>
    <property type="project" value="UniProtKB-SubCell"/>
</dbReference>
<dbReference type="Proteomes" id="UP000318186">
    <property type="component" value="Unassembled WGS sequence"/>
</dbReference>
<dbReference type="InterPro" id="IPR012334">
    <property type="entry name" value="Pectin_lyas_fold"/>
</dbReference>
<evidence type="ECO:0000256" key="3">
    <source>
        <dbReference type="SAM" id="SignalP"/>
    </source>
</evidence>
<feature type="domain" description="Pectate lyase" evidence="4">
    <location>
        <begin position="111"/>
        <end position="376"/>
    </location>
</feature>
<keyword evidence="2" id="KW-0624">Polysaccharide degradation</keyword>
<comment type="similarity">
    <text evidence="2">Belongs to the polysaccharide lyase 1 family.</text>
</comment>
<comment type="caution">
    <text evidence="5">The sequence shown here is derived from an EMBL/GenBank/DDBJ whole genome shotgun (WGS) entry which is preliminary data.</text>
</comment>
<dbReference type="OrthoDB" id="9804661at2"/>
<dbReference type="SUPFAM" id="SSF51126">
    <property type="entry name" value="Pectin lyase-like"/>
    <property type="match status" value="1"/>
</dbReference>
<sequence>MPARMCHARAIALVMGCASLALAVSVPAQATGHHRGPGHPAPRHSGIERAALARGDGWAAAEGSTTGGANATRDHIYTVSDRAELIAAFADAGDAPKIVRIDGTIHGNADAAGDPIDCEAYWTDGYTLDKYLAAYDPATWGTTEVPSGPLEKARLASAALQKAAVEVNVPSNTTIVGVGDDATVIGASLQVRNVSNVIVRNISFEDTYDCFPQWDPTDTEKGAWNSEYDNLVVTGSSHVWVDHNTFSDGDRHDSDQPHYYGQLFQQHDGLFDIVRGADLVTVSWNILKNHDKTMLIGNSDSAATAAVDRGKLRVTLHHNLFQDLNERAPRVRFGAVDSYNNHFVATAGSAYGYSYGVGMESRIVAEHNAFTLAAQADPATVIKKWKDSPITAEDNYVNGRRTDLIAVHNAGVPGEQLTRGAGWTPVLRTRIDNPRAVPGIVDRGAGAGRPR</sequence>
<dbReference type="Pfam" id="PF00544">
    <property type="entry name" value="Pectate_lyase_4"/>
    <property type="match status" value="2"/>
</dbReference>
<dbReference type="SMART" id="SM00656">
    <property type="entry name" value="Amb_all"/>
    <property type="match status" value="1"/>
</dbReference>
<evidence type="ECO:0000313" key="5">
    <source>
        <dbReference type="EMBL" id="TWG02318.1"/>
    </source>
</evidence>
<keyword evidence="3" id="KW-0732">Signal</keyword>
<keyword evidence="2" id="KW-0964">Secreted</keyword>
<protein>
    <submittedName>
        <fullName evidence="5">Pectate lyase</fullName>
    </submittedName>
</protein>
<organism evidence="5 6">
    <name type="scientific">Streptomyces brevispora</name>
    <dbReference type="NCBI Taxonomy" id="887462"/>
    <lineage>
        <taxon>Bacteria</taxon>
        <taxon>Bacillati</taxon>
        <taxon>Actinomycetota</taxon>
        <taxon>Actinomycetes</taxon>
        <taxon>Kitasatosporales</taxon>
        <taxon>Streptomycetaceae</taxon>
        <taxon>Streptomyces</taxon>
    </lineage>
</organism>
<keyword evidence="1 2" id="KW-0456">Lyase</keyword>
<dbReference type="InterPro" id="IPR045032">
    <property type="entry name" value="PEL"/>
</dbReference>
<dbReference type="InterPro" id="IPR002022">
    <property type="entry name" value="Pec_lyase"/>
</dbReference>
<dbReference type="Gene3D" id="2.160.20.10">
    <property type="entry name" value="Single-stranded right-handed beta-helix, Pectin lyase-like"/>
    <property type="match status" value="1"/>
</dbReference>
<feature type="chain" id="PRO_5038843537" evidence="3">
    <location>
        <begin position="24"/>
        <end position="451"/>
    </location>
</feature>
<name>A0A561USH3_9ACTN</name>
<proteinExistence type="inferred from homology"/>
<dbReference type="AlphaFoldDB" id="A0A561USH3"/>
<evidence type="ECO:0000259" key="4">
    <source>
        <dbReference type="SMART" id="SM00656"/>
    </source>
</evidence>
<evidence type="ECO:0000313" key="6">
    <source>
        <dbReference type="Proteomes" id="UP000318186"/>
    </source>
</evidence>